<feature type="binding site" evidence="3">
    <location>
        <position position="71"/>
    </location>
    <ligand>
        <name>ATP</name>
        <dbReference type="ChEBI" id="CHEBI:30616"/>
    </ligand>
</feature>
<sequence length="118" mass="13430">MLKRHTISFRHAFDGLLWSLKTQPNYRIHFFLSVLSIIGGFIYKISYYEFLLIIFLITVGLVIETINTGLEETTDAIDTKIREDIKIAKDVAAAAMLIYAIGAFTIASIIFLPKIFKL</sequence>
<keyword evidence="5" id="KW-0812">Transmembrane</keyword>
<keyword evidence="4" id="KW-0460">Magnesium</keyword>
<dbReference type="GO" id="GO:0016020">
    <property type="term" value="C:membrane"/>
    <property type="evidence" value="ECO:0007669"/>
    <property type="project" value="InterPro"/>
</dbReference>
<evidence type="ECO:0000313" key="7">
    <source>
        <dbReference type="Proteomes" id="UP000034536"/>
    </source>
</evidence>
<protein>
    <submittedName>
        <fullName evidence="6">Diacylglycerol kinase</fullName>
    </submittedName>
</protein>
<keyword evidence="5" id="KW-0472">Membrane</keyword>
<dbReference type="PANTHER" id="PTHR34299:SF1">
    <property type="entry name" value="DIACYLGLYCEROL KINASE"/>
    <property type="match status" value="1"/>
</dbReference>
<keyword evidence="6" id="KW-0808">Transferase</keyword>
<feature type="binding site" evidence="3">
    <location>
        <position position="4"/>
    </location>
    <ligand>
        <name>ATP</name>
        <dbReference type="ChEBI" id="CHEBI:30616"/>
    </ligand>
</feature>
<evidence type="ECO:0000313" key="6">
    <source>
        <dbReference type="EMBL" id="KKP87302.1"/>
    </source>
</evidence>
<dbReference type="CDD" id="cd14265">
    <property type="entry name" value="UDPK_IM_like"/>
    <property type="match status" value="1"/>
</dbReference>
<evidence type="ECO:0000256" key="5">
    <source>
        <dbReference type="SAM" id="Phobius"/>
    </source>
</evidence>
<dbReference type="Gene3D" id="1.10.3830.10">
    <property type="entry name" value="Diacylglycerol kinase (DAGK) domain"/>
    <property type="match status" value="1"/>
</dbReference>
<feature type="transmembrane region" description="Helical" evidence="5">
    <location>
        <begin position="91"/>
        <end position="112"/>
    </location>
</feature>
<dbReference type="GO" id="GO:0008654">
    <property type="term" value="P:phospholipid biosynthetic process"/>
    <property type="evidence" value="ECO:0007669"/>
    <property type="project" value="InterPro"/>
</dbReference>
<name>A0A0G0G6E3_9BACT</name>
<keyword evidence="4" id="KW-0479">Metal-binding</keyword>
<dbReference type="Proteomes" id="UP000034536">
    <property type="component" value="Unassembled WGS sequence"/>
</dbReference>
<dbReference type="GO" id="GO:0046872">
    <property type="term" value="F:metal ion binding"/>
    <property type="evidence" value="ECO:0007669"/>
    <property type="project" value="UniProtKB-KW"/>
</dbReference>
<dbReference type="GO" id="GO:0016301">
    <property type="term" value="F:kinase activity"/>
    <property type="evidence" value="ECO:0007669"/>
    <property type="project" value="UniProtKB-KW"/>
</dbReference>
<keyword evidence="6" id="KW-0418">Kinase</keyword>
<feature type="binding site" evidence="3">
    <location>
        <begin position="89"/>
        <end position="90"/>
    </location>
    <ligand>
        <name>ATP</name>
        <dbReference type="ChEBI" id="CHEBI:30616"/>
    </ligand>
</feature>
<dbReference type="Pfam" id="PF01219">
    <property type="entry name" value="DAGK_prokar"/>
    <property type="match status" value="1"/>
</dbReference>
<dbReference type="EMBL" id="LBQX01000002">
    <property type="protein sequence ID" value="KKP87302.1"/>
    <property type="molecule type" value="Genomic_DNA"/>
</dbReference>
<comment type="caution">
    <text evidence="6">The sequence shown here is derived from an EMBL/GenBank/DDBJ whole genome shotgun (WGS) entry which is preliminary data.</text>
</comment>
<keyword evidence="5" id="KW-1133">Transmembrane helix</keyword>
<dbReference type="PANTHER" id="PTHR34299">
    <property type="entry name" value="DIACYLGLYCEROL KINASE"/>
    <property type="match status" value="1"/>
</dbReference>
<reference evidence="6 7" key="1">
    <citation type="journal article" date="2015" name="Nature">
        <title>rRNA introns, odd ribosomes, and small enigmatic genomes across a large radiation of phyla.</title>
        <authorList>
            <person name="Brown C.T."/>
            <person name="Hug L.A."/>
            <person name="Thomas B.C."/>
            <person name="Sharon I."/>
            <person name="Castelle C.J."/>
            <person name="Singh A."/>
            <person name="Wilkins M.J."/>
            <person name="Williams K.H."/>
            <person name="Banfield J.F."/>
        </authorList>
    </citation>
    <scope>NUCLEOTIDE SEQUENCE [LARGE SCALE GENOMIC DNA]</scope>
</reference>
<keyword evidence="3" id="KW-0547">Nucleotide-binding</keyword>
<accession>A0A0G0G6E3</accession>
<feature type="binding site" evidence="2">
    <location>
        <position position="64"/>
    </location>
    <ligand>
        <name>substrate</name>
    </ligand>
</feature>
<feature type="binding site" evidence="2">
    <location>
        <position position="4"/>
    </location>
    <ligand>
        <name>substrate</name>
    </ligand>
</feature>
<dbReference type="InterPro" id="IPR033717">
    <property type="entry name" value="UDPK"/>
</dbReference>
<dbReference type="InterPro" id="IPR000829">
    <property type="entry name" value="DAGK"/>
</dbReference>
<keyword evidence="3" id="KW-0067">ATP-binding</keyword>
<feature type="active site" description="Proton acceptor" evidence="1">
    <location>
        <position position="64"/>
    </location>
</feature>
<feature type="transmembrane region" description="Helical" evidence="5">
    <location>
        <begin position="51"/>
        <end position="70"/>
    </location>
</feature>
<gene>
    <name evidence="6" type="ORF">UR89_C0002G0002</name>
</gene>
<evidence type="ECO:0000256" key="4">
    <source>
        <dbReference type="PIRSR" id="PIRSR600829-4"/>
    </source>
</evidence>
<evidence type="ECO:0000256" key="1">
    <source>
        <dbReference type="PIRSR" id="PIRSR600829-1"/>
    </source>
</evidence>
<proteinExistence type="predicted"/>
<dbReference type="GO" id="GO:0005524">
    <property type="term" value="F:ATP binding"/>
    <property type="evidence" value="ECO:0007669"/>
    <property type="project" value="UniProtKB-KW"/>
</dbReference>
<feature type="binding site" evidence="4">
    <location>
        <position position="71"/>
    </location>
    <ligand>
        <name>a divalent metal cation</name>
        <dbReference type="ChEBI" id="CHEBI:60240"/>
    </ligand>
</feature>
<feature type="transmembrane region" description="Helical" evidence="5">
    <location>
        <begin position="28"/>
        <end position="45"/>
    </location>
</feature>
<evidence type="ECO:0000256" key="2">
    <source>
        <dbReference type="PIRSR" id="PIRSR600829-2"/>
    </source>
</evidence>
<dbReference type="AlphaFoldDB" id="A0A0G0G6E3"/>
<organism evidence="6 7">
    <name type="scientific">Candidatus Roizmanbacteria bacterium GW2011_GWA2_35_8</name>
    <dbReference type="NCBI Taxonomy" id="1618479"/>
    <lineage>
        <taxon>Bacteria</taxon>
        <taxon>Candidatus Roizmaniibacteriota</taxon>
    </lineage>
</organism>
<evidence type="ECO:0000256" key="3">
    <source>
        <dbReference type="PIRSR" id="PIRSR600829-3"/>
    </source>
</evidence>
<comment type="cofactor">
    <cofactor evidence="4">
        <name>Mg(2+)</name>
        <dbReference type="ChEBI" id="CHEBI:18420"/>
    </cofactor>
    <text evidence="4">Mn(2+), Zn(2+), Cd(2+) and Co(2+) support activity to lesser extents.</text>
</comment>